<dbReference type="GO" id="GO:0019323">
    <property type="term" value="P:pentose catabolic process"/>
    <property type="evidence" value="ECO:0007669"/>
    <property type="project" value="UniProtKB-UniRule"/>
</dbReference>
<feature type="binding site" evidence="4">
    <location>
        <begin position="214"/>
        <end position="215"/>
    </location>
    <ligand>
        <name>substrate</name>
    </ligand>
</feature>
<dbReference type="EMBL" id="CP003531">
    <property type="protein sequence ID" value="AFK51564.1"/>
    <property type="molecule type" value="Genomic_DNA"/>
</dbReference>
<proteinExistence type="inferred from homology"/>
<evidence type="ECO:0000313" key="5">
    <source>
        <dbReference type="EMBL" id="AFK51564.1"/>
    </source>
</evidence>
<comment type="miscellaneous">
    <text evidence="4">Reaction proceeds via a cis-phosphoenolate intermediate.</text>
</comment>
<keyword evidence="2 4" id="KW-0413">Isomerase</keyword>
<dbReference type="HAMAP" id="MF_02230">
    <property type="entry name" value="R15P_isomerase"/>
    <property type="match status" value="1"/>
</dbReference>
<comment type="function">
    <text evidence="4">Catalyzes the isomerization of ribose 1,5-bisphosphate (R15P) to ribulose 1,5-bisphosphate (RuBP), the CO(2) acceptor and substrate for RubisCO. Functions in an archaeal AMP degradation pathway, together with AMP phosphorylase and RubisCO.</text>
</comment>
<dbReference type="InParanoid" id="I3TFM6"/>
<dbReference type="InterPro" id="IPR000649">
    <property type="entry name" value="IF-2B-related"/>
</dbReference>
<evidence type="ECO:0000256" key="3">
    <source>
        <dbReference type="ARBA" id="ARBA00023277"/>
    </source>
</evidence>
<sequence length="334" mass="37178">MVELSTIPQEVLDIAEGIRSMRIRGAGKIARSAAEALRIAAEKYQGEREPSVFRRYMAKVADTLIETRPTAVSLPNAVMYVMQAVFQQTSDFDELKKGVIDAANRFIEDSLNAVKRIAEFGSKRIRENSVILTHCHSTAAVSVITEAYRQGRVVKVYSTETRPFYQGRITTRQLLENGVPVVQIPDSAVRYIMHEVDQVVIGADTITSNGAVVNKIGTSQVALAAHEARVRVFVAAETYKFSPMTVIGELVPIEFRDPTEVVPQEWLEKHKNVRVLNPSFDVTPPEYVDAIITEVGVIPPQAAIMILTERLGWAIDKIKQAGLTKLRFEDLVED</sequence>
<evidence type="ECO:0000256" key="4">
    <source>
        <dbReference type="HAMAP-Rule" id="MF_02230"/>
    </source>
</evidence>
<dbReference type="FunFam" id="1.20.120.420:FF:000011">
    <property type="entry name" value="Ribose 1,5-bisphosphate isomerase"/>
    <property type="match status" value="1"/>
</dbReference>
<keyword evidence="6" id="KW-1185">Reference proteome</keyword>
<dbReference type="AlphaFoldDB" id="I3TFM6"/>
<dbReference type="NCBIfam" id="TIGR00511">
    <property type="entry name" value="ribulose_e2b2"/>
    <property type="match status" value="1"/>
</dbReference>
<dbReference type="HOGENOM" id="CLU_016218_2_1_2"/>
<dbReference type="InterPro" id="IPR027363">
    <property type="entry name" value="M1Pi_N"/>
</dbReference>
<dbReference type="PANTHER" id="PTHR43475:SF2">
    <property type="entry name" value="RIBOSE 1,5-BISPHOSPHATE ISOMERASE"/>
    <property type="match status" value="1"/>
</dbReference>
<comment type="similarity">
    <text evidence="1 4">Belongs to the eIF-2B alpha/beta/delta subunits family. R15P isomerase subfamily.</text>
</comment>
<evidence type="ECO:0000256" key="2">
    <source>
        <dbReference type="ARBA" id="ARBA00023235"/>
    </source>
</evidence>
<dbReference type="Gene3D" id="1.20.120.420">
    <property type="entry name" value="translation initiation factor eif-2b, domain 1"/>
    <property type="match status" value="1"/>
</dbReference>
<organism evidence="5 6">
    <name type="scientific">Thermogladius calderae (strain DSM 22663 / VKM B-2946 / 1633)</name>
    <dbReference type="NCBI Taxonomy" id="1184251"/>
    <lineage>
        <taxon>Archaea</taxon>
        <taxon>Thermoproteota</taxon>
        <taxon>Thermoprotei</taxon>
        <taxon>Desulfurococcales</taxon>
        <taxon>Desulfurococcaceae</taxon>
        <taxon>Thermogladius</taxon>
    </lineage>
</organism>
<dbReference type="EC" id="5.3.1.29" evidence="4"/>
<dbReference type="SUPFAM" id="SSF100950">
    <property type="entry name" value="NagB/RpiA/CoA transferase-like"/>
    <property type="match status" value="1"/>
</dbReference>
<comment type="caution">
    <text evidence="4">Lacks conserved residue(s) required for the propagation of feature annotation.</text>
</comment>
<feature type="active site" description="Proton acceptor" evidence="4">
    <location>
        <position position="135"/>
    </location>
</feature>
<dbReference type="Gene3D" id="3.40.50.10470">
    <property type="entry name" value="Translation initiation factor eif-2b, domain 2"/>
    <property type="match status" value="1"/>
</dbReference>
<name>I3TFM6_THEC1</name>
<dbReference type="GO" id="GO:0019509">
    <property type="term" value="P:L-methionine salvage from methylthioadenosine"/>
    <property type="evidence" value="ECO:0007669"/>
    <property type="project" value="TreeGrafter"/>
</dbReference>
<dbReference type="GO" id="GO:0046523">
    <property type="term" value="F:S-methyl-5-thioribose-1-phosphate isomerase activity"/>
    <property type="evidence" value="ECO:0007669"/>
    <property type="project" value="TreeGrafter"/>
</dbReference>
<dbReference type="Pfam" id="PF01008">
    <property type="entry name" value="IF-2B"/>
    <property type="match status" value="1"/>
</dbReference>
<dbReference type="InterPro" id="IPR005250">
    <property type="entry name" value="R15Pi"/>
</dbReference>
<dbReference type="InterPro" id="IPR042529">
    <property type="entry name" value="IF_2B-like_C"/>
</dbReference>
<dbReference type="InterPro" id="IPR037171">
    <property type="entry name" value="NagB/RpiA_transferase-like"/>
</dbReference>
<protein>
    <recommendedName>
        <fullName evidence="4">Ribose 1,5-bisphosphate isomerase</fullName>
        <shortName evidence="4">R15P isomerase</shortName>
        <shortName evidence="4">R15Pi</shortName>
        <ecNumber evidence="4">5.3.1.29</ecNumber>
    </recommendedName>
    <alternativeName>
        <fullName evidence="4">Ribulose 1,5-bisphosphate synthase</fullName>
        <shortName evidence="4">RuBP synthase</shortName>
    </alternativeName>
</protein>
<dbReference type="KEGG" id="thg:TCELL_1141"/>
<evidence type="ECO:0000313" key="6">
    <source>
        <dbReference type="Proteomes" id="UP000005270"/>
    </source>
</evidence>
<dbReference type="PANTHER" id="PTHR43475">
    <property type="entry name" value="METHYLTHIORIBOSE-1-PHOSPHATE ISOMERASE"/>
    <property type="match status" value="1"/>
</dbReference>
<keyword evidence="3 4" id="KW-0119">Carbohydrate metabolism</keyword>
<dbReference type="InterPro" id="IPR011559">
    <property type="entry name" value="Initiation_fac_2B_a/b/d"/>
</dbReference>
<feature type="binding site" evidence="4">
    <location>
        <position position="68"/>
    </location>
    <ligand>
        <name>substrate</name>
    </ligand>
</feature>
<evidence type="ECO:0000256" key="1">
    <source>
        <dbReference type="ARBA" id="ARBA00009229"/>
    </source>
</evidence>
<reference evidence="5 6" key="1">
    <citation type="journal article" date="2012" name="J. Bacteriol.">
        <title>Complete genome sequence of the hyperthermophilic cellulolytic Crenarchaeon 'Thermogladius cellulolyticus' 1633.</title>
        <authorList>
            <person name="Mardanov A.V."/>
            <person name="Kochetkova T.V."/>
            <person name="Beletsky A.V."/>
            <person name="Bonch-Osmolovskaya E.A."/>
            <person name="Ravin N.V."/>
            <person name="Skryabin K.G."/>
        </authorList>
    </citation>
    <scope>NUCLEOTIDE SEQUENCE [LARGE SCALE GENOMIC DNA]</scope>
    <source>
        <strain evidence="6">DSM 22663 / VKM B-2946 / 1633</strain>
    </source>
</reference>
<feature type="active site" description="Proton donor" evidence="4">
    <location>
        <position position="204"/>
    </location>
</feature>
<dbReference type="eggNOG" id="arCOG01124">
    <property type="taxonomic scope" value="Archaea"/>
</dbReference>
<dbReference type="STRING" id="1184251.TCELL_1141"/>
<dbReference type="NCBIfam" id="TIGR00524">
    <property type="entry name" value="eIF-2B_rel"/>
    <property type="match status" value="1"/>
</dbReference>
<dbReference type="FunFam" id="3.40.50.10470:FF:000019">
    <property type="entry name" value="Ribose 1,5-bisphosphate isomerase"/>
    <property type="match status" value="1"/>
</dbReference>
<accession>I3TFM6</accession>
<dbReference type="GO" id="GO:0043917">
    <property type="term" value="F:ribose 1,5-bisphosphate isomerase activity"/>
    <property type="evidence" value="ECO:0007669"/>
    <property type="project" value="UniProtKB-UniRule"/>
</dbReference>
<dbReference type="Proteomes" id="UP000005270">
    <property type="component" value="Chromosome"/>
</dbReference>
<feature type="binding site" evidence="4">
    <location>
        <begin position="24"/>
        <end position="27"/>
    </location>
    <ligand>
        <name>substrate</name>
    </ligand>
</feature>
<gene>
    <name evidence="5" type="ordered locus">TCELL_1141</name>
</gene>
<feature type="binding site" evidence="4">
    <location>
        <position position="240"/>
    </location>
    <ligand>
        <name>substrate</name>
    </ligand>
</feature>
<comment type="catalytic activity">
    <reaction evidence="4">
        <text>alpha-D-ribose 1,5-bisphosphate = D-ribulose 1,5-bisphosphate</text>
        <dbReference type="Rhea" id="RHEA:32243"/>
        <dbReference type="ChEBI" id="CHEBI:57870"/>
        <dbReference type="ChEBI" id="CHEBI:68688"/>
        <dbReference type="EC" id="5.3.1.29"/>
    </reaction>
</comment>